<dbReference type="Pfam" id="PF02384">
    <property type="entry name" value="N6_Mtase"/>
    <property type="match status" value="1"/>
</dbReference>
<dbReference type="InterPro" id="IPR003356">
    <property type="entry name" value="DNA_methylase_A-5"/>
</dbReference>
<keyword evidence="11" id="KW-1185">Reference proteome</keyword>
<protein>
    <recommendedName>
        <fullName evidence="2">site-specific DNA-methyltransferase (adenine-specific)</fullName>
        <ecNumber evidence="2">2.1.1.72</ecNumber>
    </recommendedName>
</protein>
<comment type="caution">
    <text evidence="10">The sequence shown here is derived from an EMBL/GenBank/DDBJ whole genome shotgun (WGS) entry which is preliminary data.</text>
</comment>
<dbReference type="EC" id="2.1.1.72" evidence="2"/>
<dbReference type="GO" id="GO:0032259">
    <property type="term" value="P:methylation"/>
    <property type="evidence" value="ECO:0007669"/>
    <property type="project" value="UniProtKB-KW"/>
</dbReference>
<sequence length="510" mass="57732">MAVVEKDNFKDNLWKACDKLRNNMDPAEYKYVVLGLVFLKYISDRFESKYNELVEEGEGFQEERDEYTAENIFWVPKEARWAEIVKSAKTPEIGIKIDEAMYAIEKENKTLKDVLYKIYSNPLLDKGKLGELIDIVGGINLQAKTDKGQDVLGQVYEFFLGKFANSEGKNGGQFYTPESIVKTIVECLEPTKGRVYDPACGSGGMFVQSEKFIENHSGRIGDISVFGQESNGTTWKLCKMNLAIRGIEVDLGEEPADTFTKDQHKGKKMDYIMANPPFNIKDYWHESLDGDARWKYGTPPEGNANYAWLQHMAHHLSPNGTAGIVLANGSLSSNTSNEGEIRKNMIEDDLVDCVVALPDKLFLTTGIPACIWFLNRNKSNPKHRERNGEILFIDARKMGALVERSLRELSPEDIQKIADTYHMWRGSYKGEGEYEDIQGFCKSATLEEIKGHEYILTPGRYVGIEEAEDDGIPYEEKMADLSAKLAEQFAKSRHLEEEIRANLAKLGFDI</sequence>
<dbReference type="InterPro" id="IPR052916">
    <property type="entry name" value="Type-I_RE_MTase_Subunit"/>
</dbReference>
<organism evidence="10 11">
    <name type="scientific">Candidatus Cetobacterium colombiensis</name>
    <dbReference type="NCBI Taxonomy" id="3073100"/>
    <lineage>
        <taxon>Bacteria</taxon>
        <taxon>Fusobacteriati</taxon>
        <taxon>Fusobacteriota</taxon>
        <taxon>Fusobacteriia</taxon>
        <taxon>Fusobacteriales</taxon>
        <taxon>Fusobacteriaceae</taxon>
        <taxon>Cetobacterium</taxon>
    </lineage>
</organism>
<feature type="domain" description="N6 adenine-specific DNA methyltransferase N-terminal" evidence="9">
    <location>
        <begin position="10"/>
        <end position="134"/>
    </location>
</feature>
<gene>
    <name evidence="10" type="ORF">RFV38_01095</name>
</gene>
<evidence type="ECO:0000256" key="7">
    <source>
        <dbReference type="ARBA" id="ARBA00047942"/>
    </source>
</evidence>
<dbReference type="GO" id="GO:0008168">
    <property type="term" value="F:methyltransferase activity"/>
    <property type="evidence" value="ECO:0007669"/>
    <property type="project" value="UniProtKB-KW"/>
</dbReference>
<dbReference type="PANTHER" id="PTHR42998:SF1">
    <property type="entry name" value="TYPE I RESTRICTION ENZYME HINDI METHYLASE SUBUNIT"/>
    <property type="match status" value="1"/>
</dbReference>
<accession>A0ABU4W932</accession>
<dbReference type="InterPro" id="IPR029063">
    <property type="entry name" value="SAM-dependent_MTases_sf"/>
</dbReference>
<dbReference type="Proteomes" id="UP001279681">
    <property type="component" value="Unassembled WGS sequence"/>
</dbReference>
<dbReference type="InterPro" id="IPR022749">
    <property type="entry name" value="D12N6_MeTrfase_N"/>
</dbReference>
<evidence type="ECO:0000256" key="3">
    <source>
        <dbReference type="ARBA" id="ARBA00022603"/>
    </source>
</evidence>
<dbReference type="PANTHER" id="PTHR42998">
    <property type="entry name" value="TYPE I RESTRICTION ENZYME HINDVIIP M PROTEIN-RELATED"/>
    <property type="match status" value="1"/>
</dbReference>
<evidence type="ECO:0000259" key="9">
    <source>
        <dbReference type="Pfam" id="PF12161"/>
    </source>
</evidence>
<comment type="similarity">
    <text evidence="1">Belongs to the N(4)/N(6)-methyltransferase family.</text>
</comment>
<dbReference type="Pfam" id="PF12161">
    <property type="entry name" value="HsdM_N"/>
    <property type="match status" value="1"/>
</dbReference>
<reference evidence="11" key="1">
    <citation type="submission" date="2023-07" db="EMBL/GenBank/DDBJ databases">
        <authorList>
            <person name="Colorado M.A."/>
            <person name="Villamil L.M."/>
            <person name="Melo J.F."/>
            <person name="Rodriguez J.A."/>
            <person name="Ruiz R.Y."/>
        </authorList>
    </citation>
    <scope>NUCLEOTIDE SEQUENCE [LARGE SCALE GENOMIC DNA]</scope>
    <source>
        <strain evidence="11">C33</strain>
    </source>
</reference>
<evidence type="ECO:0000256" key="2">
    <source>
        <dbReference type="ARBA" id="ARBA00011900"/>
    </source>
</evidence>
<evidence type="ECO:0000313" key="11">
    <source>
        <dbReference type="Proteomes" id="UP001279681"/>
    </source>
</evidence>
<dbReference type="SUPFAM" id="SSF53335">
    <property type="entry name" value="S-adenosyl-L-methionine-dependent methyltransferases"/>
    <property type="match status" value="1"/>
</dbReference>
<dbReference type="PRINTS" id="PR00507">
    <property type="entry name" value="N12N6MTFRASE"/>
</dbReference>
<evidence type="ECO:0000313" key="10">
    <source>
        <dbReference type="EMBL" id="MDX8335106.1"/>
    </source>
</evidence>
<comment type="catalytic activity">
    <reaction evidence="7">
        <text>a 2'-deoxyadenosine in DNA + S-adenosyl-L-methionine = an N(6)-methyl-2'-deoxyadenosine in DNA + S-adenosyl-L-homocysteine + H(+)</text>
        <dbReference type="Rhea" id="RHEA:15197"/>
        <dbReference type="Rhea" id="RHEA-COMP:12418"/>
        <dbReference type="Rhea" id="RHEA-COMP:12419"/>
        <dbReference type="ChEBI" id="CHEBI:15378"/>
        <dbReference type="ChEBI" id="CHEBI:57856"/>
        <dbReference type="ChEBI" id="CHEBI:59789"/>
        <dbReference type="ChEBI" id="CHEBI:90615"/>
        <dbReference type="ChEBI" id="CHEBI:90616"/>
        <dbReference type="EC" id="2.1.1.72"/>
    </reaction>
</comment>
<evidence type="ECO:0000256" key="6">
    <source>
        <dbReference type="ARBA" id="ARBA00022747"/>
    </source>
</evidence>
<proteinExistence type="inferred from homology"/>
<keyword evidence="3 10" id="KW-0489">Methyltransferase</keyword>
<dbReference type="EMBL" id="JAVIKH010000001">
    <property type="protein sequence ID" value="MDX8335106.1"/>
    <property type="molecule type" value="Genomic_DNA"/>
</dbReference>
<keyword evidence="5" id="KW-0949">S-adenosyl-L-methionine</keyword>
<feature type="domain" description="DNA methylase adenine-specific" evidence="8">
    <location>
        <begin position="149"/>
        <end position="469"/>
    </location>
</feature>
<keyword evidence="4 10" id="KW-0808">Transferase</keyword>
<evidence type="ECO:0000256" key="5">
    <source>
        <dbReference type="ARBA" id="ARBA00022691"/>
    </source>
</evidence>
<evidence type="ECO:0000256" key="4">
    <source>
        <dbReference type="ARBA" id="ARBA00022679"/>
    </source>
</evidence>
<dbReference type="Gene3D" id="1.20.1260.30">
    <property type="match status" value="1"/>
</dbReference>
<evidence type="ECO:0000259" key="8">
    <source>
        <dbReference type="Pfam" id="PF02384"/>
    </source>
</evidence>
<dbReference type="InterPro" id="IPR038333">
    <property type="entry name" value="T1MK-like_N_sf"/>
</dbReference>
<evidence type="ECO:0000256" key="1">
    <source>
        <dbReference type="ARBA" id="ARBA00006594"/>
    </source>
</evidence>
<name>A0ABU4W932_9FUSO</name>
<keyword evidence="6" id="KW-0680">Restriction system</keyword>
<dbReference type="Gene3D" id="3.40.50.150">
    <property type="entry name" value="Vaccinia Virus protein VP39"/>
    <property type="match status" value="1"/>
</dbReference>
<dbReference type="RefSeq" id="WP_320312516.1">
    <property type="nucleotide sequence ID" value="NZ_JAVIKH010000001.1"/>
</dbReference>